<reference evidence="1" key="2">
    <citation type="submission" date="2014-02" db="EMBL/GenBank/DDBJ databases">
        <title>Annotation of the Genome Sequence of Fusarium oxysporum f. sp. melonis 26406.</title>
        <authorList>
            <consortium name="The Broad Institute Genomics Platform"/>
            <person name="Ma L.-J."/>
            <person name="Corby-Kistler H."/>
            <person name="Broz K."/>
            <person name="Gale L.R."/>
            <person name="Jonkers W."/>
            <person name="O'Donnell K."/>
            <person name="Ploetz R."/>
            <person name="Steinberg C."/>
            <person name="Schwartz D.C."/>
            <person name="VanEtten H."/>
            <person name="Zhou S."/>
            <person name="Young S.K."/>
            <person name="Zeng Q."/>
            <person name="Gargeya S."/>
            <person name="Fitzgerald M."/>
            <person name="Abouelleil A."/>
            <person name="Alvarado L."/>
            <person name="Chapman S.B."/>
            <person name="Gainer-Dewar J."/>
            <person name="Goldberg J."/>
            <person name="Griggs A."/>
            <person name="Gujja S."/>
            <person name="Hansen M."/>
            <person name="Howarth C."/>
            <person name="Imamovic A."/>
            <person name="Ireland A."/>
            <person name="Larimer J."/>
            <person name="McCowan C."/>
            <person name="Murphy C."/>
            <person name="Pearson M."/>
            <person name="Poon T.W."/>
            <person name="Priest M."/>
            <person name="Roberts A."/>
            <person name="Saif S."/>
            <person name="Shea T."/>
            <person name="Sykes S."/>
            <person name="Wortman J."/>
            <person name="Nusbaum C."/>
            <person name="Birren B."/>
        </authorList>
    </citation>
    <scope>NUCLEOTIDE SEQUENCE</scope>
    <source>
        <strain evidence="1">26406</strain>
    </source>
</reference>
<dbReference type="HOGENOM" id="CLU_3207683_0_0_1"/>
<accession>W9Z444</accession>
<gene>
    <name evidence="1" type="ORF">FOMG_19803</name>
</gene>
<protein>
    <submittedName>
        <fullName evidence="1">Uncharacterized protein</fullName>
    </submittedName>
</protein>
<dbReference type="VEuPathDB" id="FungiDB:FOMG_19803"/>
<dbReference type="Proteomes" id="UP000030703">
    <property type="component" value="Unassembled WGS sequence"/>
</dbReference>
<proteinExistence type="predicted"/>
<reference evidence="1" key="1">
    <citation type="submission" date="2012-04" db="EMBL/GenBank/DDBJ databases">
        <title>The Genome Sequence of Fusarium oxysporum melonis.</title>
        <authorList>
            <consortium name="The Broad Institute Genome Sequencing Platform"/>
            <person name="Ma L.-J."/>
            <person name="Gale L.R."/>
            <person name="Schwartz D.C."/>
            <person name="Zhou S."/>
            <person name="Corby-Kistler H."/>
            <person name="Young S.K."/>
            <person name="Zeng Q."/>
            <person name="Gargeya S."/>
            <person name="Fitzgerald M."/>
            <person name="Haas B."/>
            <person name="Abouelleil A."/>
            <person name="Alvarado L."/>
            <person name="Arachchi H.M."/>
            <person name="Berlin A."/>
            <person name="Brown A."/>
            <person name="Chapman S.B."/>
            <person name="Chen Z."/>
            <person name="Dunbar C."/>
            <person name="Freedman E."/>
            <person name="Gearin G."/>
            <person name="Goldberg J."/>
            <person name="Griggs A."/>
            <person name="Gujja S."/>
            <person name="Heiman D."/>
            <person name="Howarth C."/>
            <person name="Larson L."/>
            <person name="Lui A."/>
            <person name="MacDonald P.J.P."/>
            <person name="Montmayeur A."/>
            <person name="Murphy C."/>
            <person name="Neiman D."/>
            <person name="Pearson M."/>
            <person name="Priest M."/>
            <person name="Roberts A."/>
            <person name="Saif S."/>
            <person name="Shea T."/>
            <person name="Shenoy N."/>
            <person name="Sisk P."/>
            <person name="Stolte C."/>
            <person name="Sykes S."/>
            <person name="Wortman J."/>
            <person name="Nusbaum C."/>
            <person name="Birren B."/>
        </authorList>
    </citation>
    <scope>NUCLEOTIDE SEQUENCE</scope>
    <source>
        <strain evidence="1">26406</strain>
    </source>
</reference>
<sequence>MTEPGRPVFSTAGSYITEVRRYIAESNIDLDGTYGGVMGAEPSRA</sequence>
<name>W9Z444_FUSOX</name>
<dbReference type="AlphaFoldDB" id="W9Z444"/>
<dbReference type="EMBL" id="KI980918">
    <property type="protein sequence ID" value="EXK23417.1"/>
    <property type="molecule type" value="Genomic_DNA"/>
</dbReference>
<evidence type="ECO:0000313" key="1">
    <source>
        <dbReference type="EMBL" id="EXK23417.1"/>
    </source>
</evidence>
<organism evidence="1">
    <name type="scientific">Fusarium oxysporum f. sp. melonis 26406</name>
    <dbReference type="NCBI Taxonomy" id="1089452"/>
    <lineage>
        <taxon>Eukaryota</taxon>
        <taxon>Fungi</taxon>
        <taxon>Dikarya</taxon>
        <taxon>Ascomycota</taxon>
        <taxon>Pezizomycotina</taxon>
        <taxon>Sordariomycetes</taxon>
        <taxon>Hypocreomycetidae</taxon>
        <taxon>Hypocreales</taxon>
        <taxon>Nectriaceae</taxon>
        <taxon>Fusarium</taxon>
        <taxon>Fusarium oxysporum species complex</taxon>
    </lineage>
</organism>